<dbReference type="InterPro" id="IPR001958">
    <property type="entry name" value="Tet-R_TetA/multi-R_MdtG-like"/>
</dbReference>
<evidence type="ECO:0000256" key="3">
    <source>
        <dbReference type="ARBA" id="ARBA00022692"/>
    </source>
</evidence>
<feature type="transmembrane region" description="Helical" evidence="6">
    <location>
        <begin position="80"/>
        <end position="107"/>
    </location>
</feature>
<feature type="transmembrane region" description="Helical" evidence="6">
    <location>
        <begin position="48"/>
        <end position="68"/>
    </location>
</feature>
<dbReference type="Pfam" id="PF07690">
    <property type="entry name" value="MFS_1"/>
    <property type="match status" value="1"/>
</dbReference>
<keyword evidence="4 6" id="KW-1133">Transmembrane helix</keyword>
<accession>A0ABM1T804</accession>
<protein>
    <submittedName>
        <fullName evidence="9 10">Major facilitator superfamily domain-containing protein 9-like isoform X1</fullName>
    </submittedName>
</protein>
<dbReference type="CDD" id="cd17390">
    <property type="entry name" value="MFS_MFSD9"/>
    <property type="match status" value="1"/>
</dbReference>
<dbReference type="RefSeq" id="XP_022252011.1">
    <property type="nucleotide sequence ID" value="XM_022396303.1"/>
</dbReference>
<evidence type="ECO:0000313" key="9">
    <source>
        <dbReference type="RefSeq" id="XP_022252010.1"/>
    </source>
</evidence>
<dbReference type="PRINTS" id="PR01035">
    <property type="entry name" value="TCRTETA"/>
</dbReference>
<feature type="transmembrane region" description="Helical" evidence="6">
    <location>
        <begin position="258"/>
        <end position="281"/>
    </location>
</feature>
<evidence type="ECO:0000256" key="4">
    <source>
        <dbReference type="ARBA" id="ARBA00022989"/>
    </source>
</evidence>
<feature type="transmembrane region" description="Helical" evidence="6">
    <location>
        <begin position="142"/>
        <end position="161"/>
    </location>
</feature>
<name>A0ABM1T804_LIMPO</name>
<comment type="subcellular location">
    <subcellularLocation>
        <location evidence="1">Membrane</location>
        <topology evidence="1">Multi-pass membrane protein</topology>
    </subcellularLocation>
</comment>
<dbReference type="InterPro" id="IPR036259">
    <property type="entry name" value="MFS_trans_sf"/>
</dbReference>
<evidence type="ECO:0000256" key="1">
    <source>
        <dbReference type="ARBA" id="ARBA00004141"/>
    </source>
</evidence>
<feature type="domain" description="Major facilitator superfamily (MFS) profile" evidence="7">
    <location>
        <begin position="1"/>
        <end position="399"/>
    </location>
</feature>
<keyword evidence="3 6" id="KW-0812">Transmembrane</keyword>
<proteinExistence type="predicted"/>
<dbReference type="Gene3D" id="1.20.1250.20">
    <property type="entry name" value="MFS general substrate transporter like domains"/>
    <property type="match status" value="1"/>
</dbReference>
<reference evidence="9 10" key="1">
    <citation type="submission" date="2025-05" db="UniProtKB">
        <authorList>
            <consortium name="RefSeq"/>
        </authorList>
    </citation>
    <scope>IDENTIFICATION</scope>
    <source>
        <tissue evidence="9 10">Muscle</tissue>
    </source>
</reference>
<dbReference type="InterPro" id="IPR011701">
    <property type="entry name" value="MFS"/>
</dbReference>
<evidence type="ECO:0000259" key="7">
    <source>
        <dbReference type="PROSITE" id="PS50850"/>
    </source>
</evidence>
<feature type="transmembrane region" description="Helical" evidence="6">
    <location>
        <begin position="225"/>
        <end position="246"/>
    </location>
</feature>
<dbReference type="PANTHER" id="PTHR23504">
    <property type="entry name" value="MAJOR FACILITATOR SUPERFAMILY DOMAIN-CONTAINING PROTEIN 10"/>
    <property type="match status" value="1"/>
</dbReference>
<evidence type="ECO:0000313" key="10">
    <source>
        <dbReference type="RefSeq" id="XP_022252011.1"/>
    </source>
</evidence>
<dbReference type="PANTHER" id="PTHR23504:SF14">
    <property type="entry name" value="MAJOR FACILITATOR SUPERFAMILY DOMAIN-CONTAINING PROTEIN 9"/>
    <property type="match status" value="1"/>
</dbReference>
<dbReference type="Proteomes" id="UP000694941">
    <property type="component" value="Unplaced"/>
</dbReference>
<feature type="transmembrane region" description="Helical" evidence="6">
    <location>
        <begin position="167"/>
        <end position="189"/>
    </location>
</feature>
<keyword evidence="2" id="KW-0813">Transport</keyword>
<feature type="transmembrane region" description="Helical" evidence="6">
    <location>
        <begin position="310"/>
        <end position="330"/>
    </location>
</feature>
<evidence type="ECO:0000256" key="5">
    <source>
        <dbReference type="ARBA" id="ARBA00023136"/>
    </source>
</evidence>
<evidence type="ECO:0000313" key="8">
    <source>
        <dbReference type="Proteomes" id="UP000694941"/>
    </source>
</evidence>
<dbReference type="PROSITE" id="PS50850">
    <property type="entry name" value="MFS"/>
    <property type="match status" value="1"/>
</dbReference>
<evidence type="ECO:0000256" key="2">
    <source>
        <dbReference type="ARBA" id="ARBA00022448"/>
    </source>
</evidence>
<organism evidence="8 9">
    <name type="scientific">Limulus polyphemus</name>
    <name type="common">Atlantic horseshoe crab</name>
    <dbReference type="NCBI Taxonomy" id="6850"/>
    <lineage>
        <taxon>Eukaryota</taxon>
        <taxon>Metazoa</taxon>
        <taxon>Ecdysozoa</taxon>
        <taxon>Arthropoda</taxon>
        <taxon>Chelicerata</taxon>
        <taxon>Merostomata</taxon>
        <taxon>Xiphosura</taxon>
        <taxon>Limulidae</taxon>
        <taxon>Limulus</taxon>
    </lineage>
</organism>
<keyword evidence="8" id="KW-1185">Reference proteome</keyword>
<dbReference type="InterPro" id="IPR020846">
    <property type="entry name" value="MFS_dom"/>
</dbReference>
<dbReference type="GeneID" id="106468016"/>
<sequence>MKFSILLSHRKVSTYKFQTLDEFYHDLTAVSMIFPLLLTYARNMGATHFLGGIIGSVYGGLQLFSSPLVGSWSDVRGRKFVLQICFLVSGTSYALLGVAPDLGFVILARVMAGLFKHTQTLCRAYLADVSLPDTESGVFGRFNAMSSLGFIVGPTIGGHLAETPHGFFWVCTIGASVFLLCGGLVWLLMPDVKPIKTNKAQENAGVAQIIHFIKQIKWSSHWDHFLVRFFLSFATLIYRSNFALLLDYMFNFSAKTVGYIISFQGIVSAVSGFLVGTLAHWYKDHTKLLLFVAVTQTLSLVGLTYAPTTLILMCCLVPLCISNAVGRVSITKITVDRCHKDEIGAVVGLGQSITSLARMLSPLVAGVAQSISIHGPGVSGAGSAAVGAVILSLMSKKPTIAILKED</sequence>
<gene>
    <name evidence="9 10" type="primary">LOC106468016</name>
</gene>
<dbReference type="RefSeq" id="XP_022252010.1">
    <property type="nucleotide sequence ID" value="XM_022396302.1"/>
</dbReference>
<dbReference type="SUPFAM" id="SSF103473">
    <property type="entry name" value="MFS general substrate transporter"/>
    <property type="match status" value="1"/>
</dbReference>
<evidence type="ECO:0000256" key="6">
    <source>
        <dbReference type="SAM" id="Phobius"/>
    </source>
</evidence>
<keyword evidence="5 6" id="KW-0472">Membrane</keyword>